<proteinExistence type="predicted"/>
<dbReference type="EMBL" id="BPNN01000105">
    <property type="protein sequence ID" value="GJA65598.1"/>
    <property type="molecule type" value="Genomic_DNA"/>
</dbReference>
<reference evidence="3" key="2">
    <citation type="submission" date="2023-11" db="EMBL/GenBank/DDBJ databases">
        <title>WGS of Aeromonas in Northern Israel.</title>
        <authorList>
            <person name="Hershko Y."/>
        </authorList>
    </citation>
    <scope>NUCLEOTIDE SEQUENCE</scope>
    <source>
        <strain evidence="3">77416</strain>
    </source>
</reference>
<dbReference type="RefSeq" id="WP_127904518.1">
    <property type="nucleotide sequence ID" value="NZ_AP024136.1"/>
</dbReference>
<dbReference type="AlphaFoldDB" id="A0A7I8I2N7"/>
<dbReference type="Proteomes" id="UP001277183">
    <property type="component" value="Unassembled WGS sequence"/>
</dbReference>
<sequence>MPIYTSVLKLDKPIGTPPHPVEVSVYSSPYGGYIRVSEMDVHNENAAAFTSALMSADECRALARSLDAMASVLEQSEKNGDMS</sequence>
<accession>A0A7I8I2N7</accession>
<gene>
    <name evidence="1" type="ORF">KAM348_41870</name>
    <name evidence="2" type="ORF">KAM351_42090</name>
    <name evidence="3" type="ORF">SJS77_23135</name>
</gene>
<reference evidence="2" key="1">
    <citation type="submission" date="2021-07" db="EMBL/GenBank/DDBJ databases">
        <title>Draft genome sequence of carbapenem-resistant Aeromonas spp. in Japan.</title>
        <authorList>
            <person name="Maehana S."/>
            <person name="Suzuki M."/>
            <person name="Kitasato H."/>
        </authorList>
    </citation>
    <scope>NUCLEOTIDE SEQUENCE</scope>
    <source>
        <strain evidence="1">KAM348</strain>
        <strain evidence="2">KAM351</strain>
    </source>
</reference>
<protein>
    <submittedName>
        <fullName evidence="2">Uncharacterized protein</fullName>
    </submittedName>
</protein>
<dbReference type="Proteomes" id="UP000886934">
    <property type="component" value="Unassembled WGS sequence"/>
</dbReference>
<dbReference type="Proteomes" id="UP000887009">
    <property type="component" value="Unassembled WGS sequence"/>
</dbReference>
<organism evidence="2 4">
    <name type="scientific">Aeromonas caviae</name>
    <name type="common">Aeromonas punctata</name>
    <dbReference type="NCBI Taxonomy" id="648"/>
    <lineage>
        <taxon>Bacteria</taxon>
        <taxon>Pseudomonadati</taxon>
        <taxon>Pseudomonadota</taxon>
        <taxon>Gammaproteobacteria</taxon>
        <taxon>Aeromonadales</taxon>
        <taxon>Aeromonadaceae</taxon>
        <taxon>Aeromonas</taxon>
    </lineage>
</organism>
<dbReference type="EMBL" id="JAWZVU010000243">
    <property type="protein sequence ID" value="MDX7723280.1"/>
    <property type="molecule type" value="Genomic_DNA"/>
</dbReference>
<evidence type="ECO:0000313" key="4">
    <source>
        <dbReference type="Proteomes" id="UP000886934"/>
    </source>
</evidence>
<dbReference type="EMBL" id="BPNL01000094">
    <property type="protein sequence ID" value="GJA56764.1"/>
    <property type="molecule type" value="Genomic_DNA"/>
</dbReference>
<name>A0A7I8I2N7_AERCA</name>
<comment type="caution">
    <text evidence="2">The sequence shown here is derived from an EMBL/GenBank/DDBJ whole genome shotgun (WGS) entry which is preliminary data.</text>
</comment>
<evidence type="ECO:0000313" key="3">
    <source>
        <dbReference type="EMBL" id="MDX7723280.1"/>
    </source>
</evidence>
<evidence type="ECO:0000313" key="1">
    <source>
        <dbReference type="EMBL" id="GJA56764.1"/>
    </source>
</evidence>
<evidence type="ECO:0000313" key="2">
    <source>
        <dbReference type="EMBL" id="GJA65598.1"/>
    </source>
</evidence>